<organism evidence="2 3">
    <name type="scientific">Datura stramonium</name>
    <name type="common">Jimsonweed</name>
    <name type="synonym">Common thornapple</name>
    <dbReference type="NCBI Taxonomy" id="4076"/>
    <lineage>
        <taxon>Eukaryota</taxon>
        <taxon>Viridiplantae</taxon>
        <taxon>Streptophyta</taxon>
        <taxon>Embryophyta</taxon>
        <taxon>Tracheophyta</taxon>
        <taxon>Spermatophyta</taxon>
        <taxon>Magnoliopsida</taxon>
        <taxon>eudicotyledons</taxon>
        <taxon>Gunneridae</taxon>
        <taxon>Pentapetalae</taxon>
        <taxon>asterids</taxon>
        <taxon>lamiids</taxon>
        <taxon>Solanales</taxon>
        <taxon>Solanaceae</taxon>
        <taxon>Solanoideae</taxon>
        <taxon>Datureae</taxon>
        <taxon>Datura</taxon>
    </lineage>
</organism>
<feature type="region of interest" description="Disordered" evidence="1">
    <location>
        <begin position="1"/>
        <end position="33"/>
    </location>
</feature>
<keyword evidence="3" id="KW-1185">Reference proteome</keyword>
<accession>A0ABS8S6H0</accession>
<dbReference type="Proteomes" id="UP000823775">
    <property type="component" value="Unassembled WGS sequence"/>
</dbReference>
<evidence type="ECO:0000313" key="3">
    <source>
        <dbReference type="Proteomes" id="UP000823775"/>
    </source>
</evidence>
<dbReference type="EMBL" id="JACEIK010000313">
    <property type="protein sequence ID" value="MCD7454728.1"/>
    <property type="molecule type" value="Genomic_DNA"/>
</dbReference>
<proteinExistence type="predicted"/>
<feature type="compositionally biased region" description="Basic and acidic residues" evidence="1">
    <location>
        <begin position="1"/>
        <end position="19"/>
    </location>
</feature>
<reference evidence="2 3" key="1">
    <citation type="journal article" date="2021" name="BMC Genomics">
        <title>Datura genome reveals duplications of psychoactive alkaloid biosynthetic genes and high mutation rate following tissue culture.</title>
        <authorList>
            <person name="Rajewski A."/>
            <person name="Carter-House D."/>
            <person name="Stajich J."/>
            <person name="Litt A."/>
        </authorList>
    </citation>
    <scope>NUCLEOTIDE SEQUENCE [LARGE SCALE GENOMIC DNA]</scope>
    <source>
        <strain evidence="2">AR-01</strain>
    </source>
</reference>
<comment type="caution">
    <text evidence="2">The sequence shown here is derived from an EMBL/GenBank/DDBJ whole genome shotgun (WGS) entry which is preliminary data.</text>
</comment>
<gene>
    <name evidence="2" type="ORF">HAX54_025791</name>
</gene>
<sequence>VGRGAGEVHRTVHSAESRAQRAGIAGAAQRSMRLDSSPDLLLARLRIRTFIPRAPF</sequence>
<protein>
    <submittedName>
        <fullName evidence="2">Uncharacterized protein</fullName>
    </submittedName>
</protein>
<evidence type="ECO:0000256" key="1">
    <source>
        <dbReference type="SAM" id="MobiDB-lite"/>
    </source>
</evidence>
<evidence type="ECO:0000313" key="2">
    <source>
        <dbReference type="EMBL" id="MCD7454728.1"/>
    </source>
</evidence>
<feature type="compositionally biased region" description="Low complexity" evidence="1">
    <location>
        <begin position="20"/>
        <end position="30"/>
    </location>
</feature>
<feature type="non-terminal residue" evidence="2">
    <location>
        <position position="56"/>
    </location>
</feature>
<name>A0ABS8S6H0_DATST</name>
<feature type="non-terminal residue" evidence="2">
    <location>
        <position position="1"/>
    </location>
</feature>